<dbReference type="PANTHER" id="PTHR24637:SF426">
    <property type="entry name" value="NEMATODE CUTICLE COLLAGEN N-TERMINAL DOMAIN-CONTAINING PROTEIN"/>
    <property type="match status" value="1"/>
</dbReference>
<dbReference type="OrthoDB" id="8964326at2759"/>
<dbReference type="Pfam" id="PF01484">
    <property type="entry name" value="Col_cuticle_N"/>
    <property type="match status" value="1"/>
</dbReference>
<keyword evidence="3" id="KW-1015">Disulfide bond</keyword>
<feature type="transmembrane region" description="Helical" evidence="5">
    <location>
        <begin position="57"/>
        <end position="80"/>
    </location>
</feature>
<feature type="compositionally biased region" description="Low complexity" evidence="4">
    <location>
        <begin position="285"/>
        <end position="309"/>
    </location>
</feature>
<proteinExistence type="predicted"/>
<dbReference type="PANTHER" id="PTHR24637">
    <property type="entry name" value="COLLAGEN"/>
    <property type="match status" value="1"/>
</dbReference>
<protein>
    <recommendedName>
        <fullName evidence="6">Nematode cuticle collagen N-terminal domain-containing protein</fullName>
    </recommendedName>
</protein>
<dbReference type="InterPro" id="IPR008160">
    <property type="entry name" value="Collagen"/>
</dbReference>
<keyword evidence="5" id="KW-0812">Transmembrane</keyword>
<accession>A0A8S1HKP8</accession>
<feature type="region of interest" description="Disordered" evidence="4">
    <location>
        <begin position="190"/>
        <end position="322"/>
    </location>
</feature>
<dbReference type="Pfam" id="PF01391">
    <property type="entry name" value="Collagen"/>
    <property type="match status" value="2"/>
</dbReference>
<dbReference type="SMART" id="SM01088">
    <property type="entry name" value="Col_cuticle_N"/>
    <property type="match status" value="1"/>
</dbReference>
<feature type="region of interest" description="Disordered" evidence="4">
    <location>
        <begin position="1"/>
        <end position="32"/>
    </location>
</feature>
<sequence>MERENRSIASPPRSFETMKKPTDGENDTDMGLGRWTIGGGKAAMEAERHRLKAYRTLTYSVGVVSVVVLFAAAVTLPLAYHYVHSMKGRLEAQFLECNEVAKELFDGVEDMQKVMLTGNRTVRSPRNHFDDADVAPNCDECCLPGPPGPPGPPGRNGRHGKSGAPGMPGNSGKAMGSPCDPQVLSGCKCAAGPPGDKGEPGAPGDDGRPGVNGRPGFDGLAGSPGRPGKPGPPGFDGARGEDGHDGEACPVDDSVVGPPGEDGEVGPSGAAGTPGVPGNHGKDGLPGPAGAPGADGADGANGNDGEPGAPGKPGNPGERGICPKYCAIDGGVFFENGERRR</sequence>
<evidence type="ECO:0000256" key="1">
    <source>
        <dbReference type="ARBA" id="ARBA00011518"/>
    </source>
</evidence>
<dbReference type="Proteomes" id="UP000835052">
    <property type="component" value="Unassembled WGS sequence"/>
</dbReference>
<organism evidence="7 8">
    <name type="scientific">Caenorhabditis auriculariae</name>
    <dbReference type="NCBI Taxonomy" id="2777116"/>
    <lineage>
        <taxon>Eukaryota</taxon>
        <taxon>Metazoa</taxon>
        <taxon>Ecdysozoa</taxon>
        <taxon>Nematoda</taxon>
        <taxon>Chromadorea</taxon>
        <taxon>Rhabditida</taxon>
        <taxon>Rhabditina</taxon>
        <taxon>Rhabditomorpha</taxon>
        <taxon>Rhabditoidea</taxon>
        <taxon>Rhabditidae</taxon>
        <taxon>Peloderinae</taxon>
        <taxon>Caenorhabditis</taxon>
    </lineage>
</organism>
<evidence type="ECO:0000256" key="3">
    <source>
        <dbReference type="ARBA" id="ARBA00023157"/>
    </source>
</evidence>
<evidence type="ECO:0000313" key="7">
    <source>
        <dbReference type="EMBL" id="CAD6195622.1"/>
    </source>
</evidence>
<keyword evidence="5" id="KW-0472">Membrane</keyword>
<reference evidence="7" key="1">
    <citation type="submission" date="2020-10" db="EMBL/GenBank/DDBJ databases">
        <authorList>
            <person name="Kikuchi T."/>
        </authorList>
    </citation>
    <scope>NUCLEOTIDE SEQUENCE</scope>
    <source>
        <strain evidence="7">NKZ352</strain>
    </source>
</reference>
<dbReference type="InterPro" id="IPR002486">
    <property type="entry name" value="Col_cuticle_N"/>
</dbReference>
<dbReference type="AlphaFoldDB" id="A0A8S1HKP8"/>
<dbReference type="EMBL" id="CAJGYM010000058">
    <property type="protein sequence ID" value="CAD6195622.1"/>
    <property type="molecule type" value="Genomic_DNA"/>
</dbReference>
<gene>
    <name evidence="7" type="ORF">CAUJ_LOCUS11541</name>
</gene>
<feature type="compositionally biased region" description="Basic and acidic residues" evidence="4">
    <location>
        <begin position="238"/>
        <end position="247"/>
    </location>
</feature>
<feature type="region of interest" description="Disordered" evidence="4">
    <location>
        <begin position="145"/>
        <end position="178"/>
    </location>
</feature>
<evidence type="ECO:0000256" key="2">
    <source>
        <dbReference type="ARBA" id="ARBA00022737"/>
    </source>
</evidence>
<evidence type="ECO:0000256" key="4">
    <source>
        <dbReference type="SAM" id="MobiDB-lite"/>
    </source>
</evidence>
<dbReference type="GO" id="GO:0042302">
    <property type="term" value="F:structural constituent of cuticle"/>
    <property type="evidence" value="ECO:0007669"/>
    <property type="project" value="InterPro"/>
</dbReference>
<evidence type="ECO:0000313" key="8">
    <source>
        <dbReference type="Proteomes" id="UP000835052"/>
    </source>
</evidence>
<comment type="caution">
    <text evidence="7">The sequence shown here is derived from an EMBL/GenBank/DDBJ whole genome shotgun (WGS) entry which is preliminary data.</text>
</comment>
<keyword evidence="2" id="KW-0677">Repeat</keyword>
<name>A0A8S1HKP8_9PELO</name>
<keyword evidence="8" id="KW-1185">Reference proteome</keyword>
<comment type="subunit">
    <text evidence="1">Collagen polypeptide chains are complexed within the cuticle by disulfide bonds and other types of covalent cross-links.</text>
</comment>
<feature type="domain" description="Nematode cuticle collagen N-terminal" evidence="6">
    <location>
        <begin position="56"/>
        <end position="108"/>
    </location>
</feature>
<evidence type="ECO:0000256" key="5">
    <source>
        <dbReference type="SAM" id="Phobius"/>
    </source>
</evidence>
<keyword evidence="5" id="KW-1133">Transmembrane helix</keyword>
<evidence type="ECO:0000259" key="6">
    <source>
        <dbReference type="SMART" id="SM01088"/>
    </source>
</evidence>